<dbReference type="Pfam" id="PF00635">
    <property type="entry name" value="Motile_Sperm"/>
    <property type="match status" value="1"/>
</dbReference>
<proteinExistence type="predicted"/>
<dbReference type="AlphaFoldDB" id="A0A0N4TU62"/>
<evidence type="ECO:0000313" key="5">
    <source>
        <dbReference type="WBParaSite" id="BPAG_0001231301-mRNA-1"/>
    </source>
</evidence>
<protein>
    <recommendedName>
        <fullName evidence="1">Major sperm protein</fullName>
    </recommendedName>
</protein>
<dbReference type="PANTHER" id="PTHR22947">
    <property type="entry name" value="MAJOR SPERM PROTEIN"/>
    <property type="match status" value="1"/>
</dbReference>
<keyword evidence="1" id="KW-0963">Cytoplasm</keyword>
<reference evidence="3 4" key="2">
    <citation type="submission" date="2018-11" db="EMBL/GenBank/DDBJ databases">
        <authorList>
            <consortium name="Pathogen Informatics"/>
        </authorList>
    </citation>
    <scope>NUCLEOTIDE SEQUENCE [LARGE SCALE GENOMIC DNA]</scope>
</reference>
<name>A0A0N4TU62_BRUPA</name>
<evidence type="ECO:0000313" key="4">
    <source>
        <dbReference type="Proteomes" id="UP000278627"/>
    </source>
</evidence>
<dbReference type="InterPro" id="IPR051774">
    <property type="entry name" value="Sperm-specific_class_P"/>
</dbReference>
<dbReference type="Proteomes" id="UP000278627">
    <property type="component" value="Unassembled WGS sequence"/>
</dbReference>
<dbReference type="InterPro" id="IPR013783">
    <property type="entry name" value="Ig-like_fold"/>
</dbReference>
<dbReference type="PANTHER" id="PTHR22947:SF15">
    <property type="entry name" value="MAJOR SPERM PROTEIN"/>
    <property type="match status" value="1"/>
</dbReference>
<dbReference type="InterPro" id="IPR000535">
    <property type="entry name" value="MSP_dom"/>
</dbReference>
<comment type="function">
    <text evidence="1">Central component in molecular interactions underlying sperm crawling. Forms an extensive filament system that extends from sperm villipoda, along the leading edge of the pseudopod.</text>
</comment>
<keyword evidence="1" id="KW-0206">Cytoskeleton</keyword>
<sequence>MTTAPTQKREPALSVDPETAVFLANGGKSEHMLVNISEKRLAVKVGIVRCSDNNLFRVSPVYMFIEPGSCGNIVITRLPGPAKSDKLVFHYFVCEPNDLEPKEIFKINSQRSPEMLKMPINIISAEDVPKVRLKHELLHFKFIHCLSLFSLSKLHLCNHTFWHSIDKTLVGTICNLIIYSETAHISTTAVRYCKSTLIINSCCKRKEIGQSPATSNQH</sequence>
<accession>A0A0N4TU62</accession>
<dbReference type="EMBL" id="UZAD01013279">
    <property type="protein sequence ID" value="VDN93461.1"/>
    <property type="molecule type" value="Genomic_DNA"/>
</dbReference>
<dbReference type="PROSITE" id="PS50202">
    <property type="entry name" value="MSP"/>
    <property type="match status" value="1"/>
</dbReference>
<organism evidence="5">
    <name type="scientific">Brugia pahangi</name>
    <name type="common">Filarial nematode worm</name>
    <dbReference type="NCBI Taxonomy" id="6280"/>
    <lineage>
        <taxon>Eukaryota</taxon>
        <taxon>Metazoa</taxon>
        <taxon>Ecdysozoa</taxon>
        <taxon>Nematoda</taxon>
        <taxon>Chromadorea</taxon>
        <taxon>Rhabditida</taxon>
        <taxon>Spirurina</taxon>
        <taxon>Spiruromorpha</taxon>
        <taxon>Filarioidea</taxon>
        <taxon>Onchocercidae</taxon>
        <taxon>Brugia</taxon>
    </lineage>
</organism>
<evidence type="ECO:0000313" key="3">
    <source>
        <dbReference type="EMBL" id="VDN93461.1"/>
    </source>
</evidence>
<keyword evidence="4" id="KW-1185">Reference proteome</keyword>
<dbReference type="WBParaSite" id="BPAG_0001231301-mRNA-1">
    <property type="protein sequence ID" value="BPAG_0001231301-mRNA-1"/>
    <property type="gene ID" value="BPAG_0001231301"/>
</dbReference>
<dbReference type="InterPro" id="IPR008962">
    <property type="entry name" value="PapD-like_sf"/>
</dbReference>
<dbReference type="SUPFAM" id="SSF49354">
    <property type="entry name" value="PapD-like"/>
    <property type="match status" value="1"/>
</dbReference>
<dbReference type="Gene3D" id="2.60.40.10">
    <property type="entry name" value="Immunoglobulins"/>
    <property type="match status" value="1"/>
</dbReference>
<evidence type="ECO:0000259" key="2">
    <source>
        <dbReference type="PROSITE" id="PS50202"/>
    </source>
</evidence>
<gene>
    <name evidence="3" type="ORF">BPAG_LOCUS12275</name>
</gene>
<feature type="domain" description="MSP" evidence="2">
    <location>
        <begin position="12"/>
        <end position="123"/>
    </location>
</feature>
<evidence type="ECO:0000256" key="1">
    <source>
        <dbReference type="RuleBase" id="RU003425"/>
    </source>
</evidence>
<reference evidence="5" key="1">
    <citation type="submission" date="2017-02" db="UniProtKB">
        <authorList>
            <consortium name="WormBaseParasite"/>
        </authorList>
    </citation>
    <scope>IDENTIFICATION</scope>
</reference>